<name>A0A0C9ZGI9_9AGAM</name>
<reference evidence="2 3" key="1">
    <citation type="submission" date="2014-04" db="EMBL/GenBank/DDBJ databases">
        <authorList>
            <consortium name="DOE Joint Genome Institute"/>
            <person name="Kuo A."/>
            <person name="Kohler A."/>
            <person name="Costa M.D."/>
            <person name="Nagy L.G."/>
            <person name="Floudas D."/>
            <person name="Copeland A."/>
            <person name="Barry K.W."/>
            <person name="Cichocki N."/>
            <person name="Veneault-Fourrey C."/>
            <person name="LaButti K."/>
            <person name="Lindquist E.A."/>
            <person name="Lipzen A."/>
            <person name="Lundell T."/>
            <person name="Morin E."/>
            <person name="Murat C."/>
            <person name="Sun H."/>
            <person name="Tunlid A."/>
            <person name="Henrissat B."/>
            <person name="Grigoriev I.V."/>
            <person name="Hibbett D.S."/>
            <person name="Martin F."/>
            <person name="Nordberg H.P."/>
            <person name="Cantor M.N."/>
            <person name="Hua S.X."/>
        </authorList>
    </citation>
    <scope>NUCLEOTIDE SEQUENCE [LARGE SCALE GENOMIC DNA]</scope>
    <source>
        <strain evidence="2 3">441</strain>
    </source>
</reference>
<feature type="compositionally biased region" description="Basic and acidic residues" evidence="1">
    <location>
        <begin position="62"/>
        <end position="72"/>
    </location>
</feature>
<evidence type="ECO:0000313" key="2">
    <source>
        <dbReference type="EMBL" id="KIK25114.1"/>
    </source>
</evidence>
<evidence type="ECO:0000313" key="3">
    <source>
        <dbReference type="Proteomes" id="UP000054018"/>
    </source>
</evidence>
<dbReference type="EMBL" id="KN833710">
    <property type="protein sequence ID" value="KIK25114.1"/>
    <property type="molecule type" value="Genomic_DNA"/>
</dbReference>
<keyword evidence="3" id="KW-1185">Reference proteome</keyword>
<reference evidence="3" key="2">
    <citation type="submission" date="2015-01" db="EMBL/GenBank/DDBJ databases">
        <title>Evolutionary Origins and Diversification of the Mycorrhizal Mutualists.</title>
        <authorList>
            <consortium name="DOE Joint Genome Institute"/>
            <consortium name="Mycorrhizal Genomics Consortium"/>
            <person name="Kohler A."/>
            <person name="Kuo A."/>
            <person name="Nagy L.G."/>
            <person name="Floudas D."/>
            <person name="Copeland A."/>
            <person name="Barry K.W."/>
            <person name="Cichocki N."/>
            <person name="Veneault-Fourrey C."/>
            <person name="LaButti K."/>
            <person name="Lindquist E.A."/>
            <person name="Lipzen A."/>
            <person name="Lundell T."/>
            <person name="Morin E."/>
            <person name="Murat C."/>
            <person name="Riley R."/>
            <person name="Ohm R."/>
            <person name="Sun H."/>
            <person name="Tunlid A."/>
            <person name="Henrissat B."/>
            <person name="Grigoriev I.V."/>
            <person name="Hibbett D.S."/>
            <person name="Martin F."/>
        </authorList>
    </citation>
    <scope>NUCLEOTIDE SEQUENCE [LARGE SCALE GENOMIC DNA]</scope>
    <source>
        <strain evidence="3">441</strain>
    </source>
</reference>
<sequence>MFAAKKGEGCRLSTCRTLERGMLASFRLDFHVSSISRPMVFALLTTQRRTDTRPLPNHRPTRGSERREHDGQNNKPKAKL</sequence>
<dbReference type="HOGENOM" id="CLU_2590662_0_0_1"/>
<feature type="region of interest" description="Disordered" evidence="1">
    <location>
        <begin position="45"/>
        <end position="80"/>
    </location>
</feature>
<accession>A0A0C9ZGI9</accession>
<dbReference type="Proteomes" id="UP000054018">
    <property type="component" value="Unassembled WGS sequence"/>
</dbReference>
<gene>
    <name evidence="2" type="ORF">PISMIDRAFT_677355</name>
</gene>
<dbReference type="AlphaFoldDB" id="A0A0C9ZGI9"/>
<organism evidence="2 3">
    <name type="scientific">Pisolithus microcarpus 441</name>
    <dbReference type="NCBI Taxonomy" id="765257"/>
    <lineage>
        <taxon>Eukaryota</taxon>
        <taxon>Fungi</taxon>
        <taxon>Dikarya</taxon>
        <taxon>Basidiomycota</taxon>
        <taxon>Agaricomycotina</taxon>
        <taxon>Agaricomycetes</taxon>
        <taxon>Agaricomycetidae</taxon>
        <taxon>Boletales</taxon>
        <taxon>Sclerodermatineae</taxon>
        <taxon>Pisolithaceae</taxon>
        <taxon>Pisolithus</taxon>
    </lineage>
</organism>
<protein>
    <submittedName>
        <fullName evidence="2">Uncharacterized protein</fullName>
    </submittedName>
</protein>
<evidence type="ECO:0000256" key="1">
    <source>
        <dbReference type="SAM" id="MobiDB-lite"/>
    </source>
</evidence>
<proteinExistence type="predicted"/>